<dbReference type="EMBL" id="JACVFC010000003">
    <property type="protein sequence ID" value="MBC9933483.1"/>
    <property type="molecule type" value="Genomic_DNA"/>
</dbReference>
<sequence>MISTLIRQSIDCQYRQHARHNFFYPGNDIAWTNVTRRLATDGLPEVLALRDADKAAAVVDYLTAGARRTFCNVNQYLDMSAASTAALREIYTALVTDVVNAAESGHMQESRLTARHTRRLQGWLRRTNPFFETLYADAGPQLKPVVCAEYEAALQLNVLRLDLAMLQQPVLDLGCGSQATLVRWLRQRGIAAYGVDRFIASPEPYLKTGDWLDISLPPGYWGTIISNLSFSNHFLHHHYRDSPDCTRYAAKYREILQALRPGGSYHYAPALPMVETYLSPEEFQLQRMPVTGQFTGSIVTRLPAGA</sequence>
<evidence type="ECO:0000313" key="1">
    <source>
        <dbReference type="EMBL" id="MBC9933483.1"/>
    </source>
</evidence>
<dbReference type="SUPFAM" id="SSF53335">
    <property type="entry name" value="S-adenosyl-L-methionine-dependent methyltransferases"/>
    <property type="match status" value="1"/>
</dbReference>
<comment type="caution">
    <text evidence="1">The sequence shown here is derived from an EMBL/GenBank/DDBJ whole genome shotgun (WGS) entry which is preliminary data.</text>
</comment>
<dbReference type="GO" id="GO:0032259">
    <property type="term" value="P:methylation"/>
    <property type="evidence" value="ECO:0007669"/>
    <property type="project" value="UniProtKB-KW"/>
</dbReference>
<evidence type="ECO:0000313" key="2">
    <source>
        <dbReference type="Proteomes" id="UP000659124"/>
    </source>
</evidence>
<keyword evidence="2" id="KW-1185">Reference proteome</keyword>
<dbReference type="Proteomes" id="UP000659124">
    <property type="component" value="Unassembled WGS sequence"/>
</dbReference>
<gene>
    <name evidence="1" type="ORF">ICL07_24040</name>
</gene>
<name>A0ABR7TTZ0_9BACT</name>
<dbReference type="InterPro" id="IPR029063">
    <property type="entry name" value="SAM-dependent_MTases_sf"/>
</dbReference>
<keyword evidence="1" id="KW-0808">Transferase</keyword>
<protein>
    <submittedName>
        <fullName evidence="1">Class I SAM-dependent methyltransferase</fullName>
    </submittedName>
</protein>
<accession>A0ABR7TTZ0</accession>
<proteinExistence type="predicted"/>
<keyword evidence="1" id="KW-0489">Methyltransferase</keyword>
<dbReference type="Gene3D" id="3.40.50.150">
    <property type="entry name" value="Vaccinia Virus protein VP39"/>
    <property type="match status" value="1"/>
</dbReference>
<reference evidence="1 2" key="1">
    <citation type="submission" date="2020-09" db="EMBL/GenBank/DDBJ databases">
        <title>Genome sequences of type strains of Chitinophaga qingshengii and Chitinophaga varians.</title>
        <authorList>
            <person name="Kittiwongwattana C."/>
        </authorList>
    </citation>
    <scope>NUCLEOTIDE SEQUENCE [LARGE SCALE GENOMIC DNA]</scope>
    <source>
        <strain evidence="1 2">JCM 30026</strain>
    </source>
</reference>
<organism evidence="1 2">
    <name type="scientific">Chitinophaga qingshengii</name>
    <dbReference type="NCBI Taxonomy" id="1569794"/>
    <lineage>
        <taxon>Bacteria</taxon>
        <taxon>Pseudomonadati</taxon>
        <taxon>Bacteroidota</taxon>
        <taxon>Chitinophagia</taxon>
        <taxon>Chitinophagales</taxon>
        <taxon>Chitinophagaceae</taxon>
        <taxon>Chitinophaga</taxon>
    </lineage>
</organism>
<dbReference type="GO" id="GO:0008168">
    <property type="term" value="F:methyltransferase activity"/>
    <property type="evidence" value="ECO:0007669"/>
    <property type="project" value="UniProtKB-KW"/>
</dbReference>
<dbReference type="RefSeq" id="WP_188090579.1">
    <property type="nucleotide sequence ID" value="NZ_JACVFC010000003.1"/>
</dbReference>
<dbReference type="CDD" id="cd02440">
    <property type="entry name" value="AdoMet_MTases"/>
    <property type="match status" value="1"/>
</dbReference>